<evidence type="ECO:0000313" key="3">
    <source>
        <dbReference type="EMBL" id="SIN41982.1"/>
    </source>
</evidence>
<feature type="region of interest" description="Disordered" evidence="1">
    <location>
        <begin position="112"/>
        <end position="163"/>
    </location>
</feature>
<protein>
    <submittedName>
        <fullName evidence="3">Uncharacterized protein</fullName>
    </submittedName>
</protein>
<organism evidence="3 4">
    <name type="scientific">Micromonospora cremea</name>
    <dbReference type="NCBI Taxonomy" id="709881"/>
    <lineage>
        <taxon>Bacteria</taxon>
        <taxon>Bacillati</taxon>
        <taxon>Actinomycetota</taxon>
        <taxon>Actinomycetes</taxon>
        <taxon>Micromonosporales</taxon>
        <taxon>Micromonosporaceae</taxon>
        <taxon>Micromonospora</taxon>
    </lineage>
</organism>
<evidence type="ECO:0000256" key="1">
    <source>
        <dbReference type="SAM" id="MobiDB-lite"/>
    </source>
</evidence>
<accession>A0A1N6B6Z6</accession>
<keyword evidence="2" id="KW-0472">Membrane</keyword>
<feature type="region of interest" description="Disordered" evidence="1">
    <location>
        <begin position="213"/>
        <end position="267"/>
    </location>
</feature>
<feature type="compositionally biased region" description="Pro residues" evidence="1">
    <location>
        <begin position="233"/>
        <end position="242"/>
    </location>
</feature>
<gene>
    <name evidence="3" type="ORF">SAMN04489832_6807</name>
</gene>
<keyword evidence="2" id="KW-0812">Transmembrane</keyword>
<evidence type="ECO:0000256" key="2">
    <source>
        <dbReference type="SAM" id="Phobius"/>
    </source>
</evidence>
<feature type="compositionally biased region" description="Basic and acidic residues" evidence="1">
    <location>
        <begin position="1"/>
        <end position="12"/>
    </location>
</feature>
<evidence type="ECO:0000313" key="4">
    <source>
        <dbReference type="Proteomes" id="UP000185124"/>
    </source>
</evidence>
<proteinExistence type="predicted"/>
<feature type="compositionally biased region" description="Pro residues" evidence="1">
    <location>
        <begin position="117"/>
        <end position="134"/>
    </location>
</feature>
<reference evidence="4" key="1">
    <citation type="submission" date="2016-12" db="EMBL/GenBank/DDBJ databases">
        <authorList>
            <person name="Varghese N."/>
            <person name="Submissions S."/>
        </authorList>
    </citation>
    <scope>NUCLEOTIDE SEQUENCE [LARGE SCALE GENOMIC DNA]</scope>
    <source>
        <strain evidence="4">DSM 45599</strain>
    </source>
</reference>
<sequence>MNADRMDQETAERLLGGTVEPSAGPRPVVLLLTAARAAPRPAELAGEDVAVLAFRRERHGRLHAEHARHPGEGVAEAAPAVARRKRGLAGFGGRAAVVALALVASGGVALAAATGPAPRPPQPPTATTPAPADPPAVTAPVTGGQAVPGSPATSGSVPPASSVTAEMAGPCRAYQAVAGDDRAAALDNPAFSGLIAAAGDRQRVADYCTRVLAARPAPDGATDGRPETAPSRRPQPPSPPDNRPTAAGPDRTGPSDGRHSRRGGPPT</sequence>
<keyword evidence="4" id="KW-1185">Reference proteome</keyword>
<keyword evidence="2" id="KW-1133">Transmembrane helix</keyword>
<dbReference type="AlphaFoldDB" id="A0A1N6B6Z6"/>
<name>A0A1N6B6Z6_9ACTN</name>
<dbReference type="Proteomes" id="UP000185124">
    <property type="component" value="Unassembled WGS sequence"/>
</dbReference>
<dbReference type="STRING" id="709881.SAMN04489832_6807"/>
<feature type="transmembrane region" description="Helical" evidence="2">
    <location>
        <begin position="91"/>
        <end position="113"/>
    </location>
</feature>
<feature type="region of interest" description="Disordered" evidence="1">
    <location>
        <begin position="1"/>
        <end position="20"/>
    </location>
</feature>
<dbReference type="OrthoDB" id="3405601at2"/>
<feature type="compositionally biased region" description="Polar residues" evidence="1">
    <location>
        <begin position="151"/>
        <end position="163"/>
    </location>
</feature>
<dbReference type="EMBL" id="FSQT01000002">
    <property type="protein sequence ID" value="SIN41982.1"/>
    <property type="molecule type" value="Genomic_DNA"/>
</dbReference>
<dbReference type="RefSeq" id="WP_143728596.1">
    <property type="nucleotide sequence ID" value="NZ_FSQT01000002.1"/>
</dbReference>